<dbReference type="RefSeq" id="WP_217065530.1">
    <property type="nucleotide sequence ID" value="NZ_JAHQCS010000077.1"/>
</dbReference>
<accession>A0ABS6JFI2</accession>
<proteinExistence type="predicted"/>
<dbReference type="PROSITE" id="PS51831">
    <property type="entry name" value="HD"/>
    <property type="match status" value="1"/>
</dbReference>
<evidence type="ECO:0000313" key="4">
    <source>
        <dbReference type="EMBL" id="MBU9711577.1"/>
    </source>
</evidence>
<feature type="domain" description="HD-GYP" evidence="3">
    <location>
        <begin position="107"/>
        <end position="304"/>
    </location>
</feature>
<reference evidence="4 5" key="1">
    <citation type="submission" date="2021-06" db="EMBL/GenBank/DDBJ databases">
        <title>Bacillus sp. RD4P76, an endophyte from a halophyte.</title>
        <authorList>
            <person name="Sun J.-Q."/>
        </authorList>
    </citation>
    <scope>NUCLEOTIDE SEQUENCE [LARGE SCALE GENOMIC DNA]</scope>
    <source>
        <strain evidence="4 5">CGMCC 1.15917</strain>
    </source>
</reference>
<keyword evidence="1" id="KW-1133">Transmembrane helix</keyword>
<feature type="transmembrane region" description="Helical" evidence="1">
    <location>
        <begin position="14"/>
        <end position="34"/>
    </location>
</feature>
<dbReference type="InterPro" id="IPR003607">
    <property type="entry name" value="HD/PDEase_dom"/>
</dbReference>
<evidence type="ECO:0000313" key="5">
    <source>
        <dbReference type="Proteomes" id="UP000784880"/>
    </source>
</evidence>
<feature type="transmembrane region" description="Helical" evidence="1">
    <location>
        <begin position="55"/>
        <end position="78"/>
    </location>
</feature>
<evidence type="ECO:0000259" key="3">
    <source>
        <dbReference type="PROSITE" id="PS51832"/>
    </source>
</evidence>
<dbReference type="Proteomes" id="UP000784880">
    <property type="component" value="Unassembled WGS sequence"/>
</dbReference>
<gene>
    <name evidence="4" type="ORF">KS419_07500</name>
</gene>
<name>A0ABS6JFI2_9BACI</name>
<keyword evidence="5" id="KW-1185">Reference proteome</keyword>
<dbReference type="InterPro" id="IPR006674">
    <property type="entry name" value="HD_domain"/>
</dbReference>
<dbReference type="SMART" id="SM00471">
    <property type="entry name" value="HDc"/>
    <property type="match status" value="1"/>
</dbReference>
<keyword evidence="1" id="KW-0472">Membrane</keyword>
<keyword evidence="1" id="KW-0812">Transmembrane</keyword>
<dbReference type="EMBL" id="JAHQCS010000077">
    <property type="protein sequence ID" value="MBU9711577.1"/>
    <property type="molecule type" value="Genomic_DNA"/>
</dbReference>
<evidence type="ECO:0000256" key="1">
    <source>
        <dbReference type="SAM" id="Phobius"/>
    </source>
</evidence>
<feature type="domain" description="HD" evidence="2">
    <location>
        <begin position="129"/>
        <end position="253"/>
    </location>
</feature>
<feature type="transmembrane region" description="Helical" evidence="1">
    <location>
        <begin position="84"/>
        <end position="101"/>
    </location>
</feature>
<dbReference type="CDD" id="cd00077">
    <property type="entry name" value="HDc"/>
    <property type="match status" value="1"/>
</dbReference>
<dbReference type="PROSITE" id="PS51832">
    <property type="entry name" value="HD_GYP"/>
    <property type="match status" value="1"/>
</dbReference>
<evidence type="ECO:0000259" key="2">
    <source>
        <dbReference type="PROSITE" id="PS51831"/>
    </source>
</evidence>
<dbReference type="PANTHER" id="PTHR43155">
    <property type="entry name" value="CYCLIC DI-GMP PHOSPHODIESTERASE PA4108-RELATED"/>
    <property type="match status" value="1"/>
</dbReference>
<organism evidence="4 5">
    <name type="scientific">Evansella tamaricis</name>
    <dbReference type="NCBI Taxonomy" id="2069301"/>
    <lineage>
        <taxon>Bacteria</taxon>
        <taxon>Bacillati</taxon>
        <taxon>Bacillota</taxon>
        <taxon>Bacilli</taxon>
        <taxon>Bacillales</taxon>
        <taxon>Bacillaceae</taxon>
        <taxon>Evansella</taxon>
    </lineage>
</organism>
<comment type="caution">
    <text evidence="4">The sequence shown here is derived from an EMBL/GenBank/DDBJ whole genome shotgun (WGS) entry which is preliminary data.</text>
</comment>
<dbReference type="Pfam" id="PF13487">
    <property type="entry name" value="HD_5"/>
    <property type="match status" value="1"/>
</dbReference>
<dbReference type="InterPro" id="IPR037522">
    <property type="entry name" value="HD_GYP_dom"/>
</dbReference>
<protein>
    <submittedName>
        <fullName evidence="4">HD-GYP domain-containing protein</fullName>
    </submittedName>
</protein>
<sequence length="304" mass="34513">MTSLNLTENKKRPAYIILTILALVIGLSFDFLYFNEPLISAYVPFMIMVGFMFRSYLTSLFLSGLLVGLLYLASSYGWGFELLLLRWLILFIVPSVIQTLLKNMKKERENLINLTAVLAESLDARDKYTSYHSKNVAYYSSEIGKGMGLPTKICEILYVGGLLHDVGKIGVPEAILNKPSKLTDEEFEKIKQHPSIGYNMLKHIPDFRKNSILDIVLHHHERFDGKGYPARLKGEEIPLGARITAIADAFDAMTSRRIYRDDKGLEYALNELTNGENTQFDPEITKTFLSLIQAKKIIVRGHQD</sequence>